<organism evidence="4 5">
    <name type="scientific">Brucella pseudintermedia</name>
    <dbReference type="NCBI Taxonomy" id="370111"/>
    <lineage>
        <taxon>Bacteria</taxon>
        <taxon>Pseudomonadati</taxon>
        <taxon>Pseudomonadota</taxon>
        <taxon>Alphaproteobacteria</taxon>
        <taxon>Hyphomicrobiales</taxon>
        <taxon>Brucellaceae</taxon>
        <taxon>Brucella/Ochrobactrum group</taxon>
        <taxon>Brucella</taxon>
    </lineage>
</organism>
<sequence length="410" mass="44231">MEGPVVVSQLGARMHYAVPRIFASREKLAHFYTDICALQGWPRLLNNLPPSMLPAPVRRLVGRAPQGIPQDRMTTFPAFGLHSAMRRLSNQARPKSTANAIWAGETFGRLVARRGFHGASGVYAFSGEALELLTAAKRQGLWTAVEQMIAPRTIVDQLACEEEVLNPGWQLPVANDALADVFAARERAEWQIADAVICPSDFVARHVIGAGCTPEKVVVVPYGVDARFSPDARPRLPGPLRVLTVGAVGLRKGSPYVGAVARELGDKAEFRMVGPIGVLPEARAKLAATLKLTGPIPRSEMRAQFEWADVFLLPSLCEGSATAVYEALAAGLPVICTDNTGSVVRHGIDGYIVPIRDVSETAEILRQFAGTPAALARMSDSARERARDFTVSRYGERLVAALAQHSGVDV</sequence>
<keyword evidence="5" id="KW-1185">Reference proteome</keyword>
<reference evidence="4" key="1">
    <citation type="submission" date="2022-06" db="EMBL/GenBank/DDBJ databases">
        <title>Complete Genome Sequence of Deoxynivalenol-bioadsorption Ochrobactrum pseudintermedium ASAG-D25.</title>
        <authorList>
            <person name="Wang N."/>
        </authorList>
    </citation>
    <scope>NUCLEOTIDE SEQUENCE</scope>
    <source>
        <strain evidence="4">ASAG-D25</strain>
    </source>
</reference>
<proteinExistence type="predicted"/>
<keyword evidence="1" id="KW-0328">Glycosyltransferase</keyword>
<evidence type="ECO:0000256" key="2">
    <source>
        <dbReference type="ARBA" id="ARBA00022679"/>
    </source>
</evidence>
<gene>
    <name evidence="4" type="ORF">NIK97_14000</name>
</gene>
<evidence type="ECO:0000313" key="5">
    <source>
        <dbReference type="Proteomes" id="UP001058739"/>
    </source>
</evidence>
<dbReference type="Gene3D" id="3.40.50.2000">
    <property type="entry name" value="Glycogen Phosphorylase B"/>
    <property type="match status" value="2"/>
</dbReference>
<accession>A0ABY5UH22</accession>
<evidence type="ECO:0000313" key="4">
    <source>
        <dbReference type="EMBL" id="UWL62633.1"/>
    </source>
</evidence>
<name>A0ABY5UH22_9HYPH</name>
<feature type="domain" description="Glycosyltransferase subfamily 4-like N-terminal" evidence="3">
    <location>
        <begin position="184"/>
        <end position="226"/>
    </location>
</feature>
<protein>
    <submittedName>
        <fullName evidence="4">Glycosyltransferase family 4 protein</fullName>
    </submittedName>
</protein>
<dbReference type="RefSeq" id="WP_121985175.1">
    <property type="nucleotide sequence ID" value="NZ_CP099968.1"/>
</dbReference>
<dbReference type="PANTHER" id="PTHR12526">
    <property type="entry name" value="GLYCOSYLTRANSFERASE"/>
    <property type="match status" value="1"/>
</dbReference>
<dbReference type="SUPFAM" id="SSF53756">
    <property type="entry name" value="UDP-Glycosyltransferase/glycogen phosphorylase"/>
    <property type="match status" value="1"/>
</dbReference>
<dbReference type="InterPro" id="IPR028098">
    <property type="entry name" value="Glyco_trans_4-like_N"/>
</dbReference>
<keyword evidence="2" id="KW-0808">Transferase</keyword>
<evidence type="ECO:0000259" key="3">
    <source>
        <dbReference type="Pfam" id="PF13439"/>
    </source>
</evidence>
<dbReference type="EMBL" id="CP099968">
    <property type="protein sequence ID" value="UWL62633.1"/>
    <property type="molecule type" value="Genomic_DNA"/>
</dbReference>
<dbReference type="Proteomes" id="UP001058739">
    <property type="component" value="Chromosome 02"/>
</dbReference>
<dbReference type="Pfam" id="PF13439">
    <property type="entry name" value="Glyco_transf_4"/>
    <property type="match status" value="1"/>
</dbReference>
<dbReference type="PANTHER" id="PTHR12526:SF510">
    <property type="entry name" value="D-INOSITOL 3-PHOSPHATE GLYCOSYLTRANSFERASE"/>
    <property type="match status" value="1"/>
</dbReference>
<evidence type="ECO:0000256" key="1">
    <source>
        <dbReference type="ARBA" id="ARBA00022676"/>
    </source>
</evidence>
<dbReference type="CDD" id="cd03801">
    <property type="entry name" value="GT4_PimA-like"/>
    <property type="match status" value="1"/>
</dbReference>
<dbReference type="Pfam" id="PF13692">
    <property type="entry name" value="Glyco_trans_1_4"/>
    <property type="match status" value="1"/>
</dbReference>